<dbReference type="PANTHER" id="PTHR12848:SF16">
    <property type="entry name" value="REGULATORY-ASSOCIATED PROTEIN OF MTOR"/>
    <property type="match status" value="1"/>
</dbReference>
<dbReference type="FunCoup" id="A0A2P6MM56">
    <property type="interactions" value="410"/>
</dbReference>
<accession>A0A2P6MM56</accession>
<evidence type="ECO:0000313" key="7">
    <source>
        <dbReference type="Proteomes" id="UP000241769"/>
    </source>
</evidence>
<keyword evidence="2" id="KW-0853">WD repeat</keyword>
<proteinExistence type="inferred from homology"/>
<dbReference type="Gene3D" id="3.40.50.1460">
    <property type="match status" value="1"/>
</dbReference>
<dbReference type="InterPro" id="IPR001680">
    <property type="entry name" value="WD40_rpt"/>
</dbReference>
<dbReference type="GO" id="GO:0010506">
    <property type="term" value="P:regulation of autophagy"/>
    <property type="evidence" value="ECO:0007669"/>
    <property type="project" value="TreeGrafter"/>
</dbReference>
<dbReference type="EMBL" id="MDYQ01000812">
    <property type="protein sequence ID" value="PRP72786.1"/>
    <property type="molecule type" value="Genomic_DNA"/>
</dbReference>
<name>A0A2P6MM56_9EUKA</name>
<dbReference type="GO" id="GO:0005737">
    <property type="term" value="C:cytoplasm"/>
    <property type="evidence" value="ECO:0007669"/>
    <property type="project" value="TreeGrafter"/>
</dbReference>
<evidence type="ECO:0000256" key="1">
    <source>
        <dbReference type="ARBA" id="ARBA00009257"/>
    </source>
</evidence>
<dbReference type="Gene3D" id="2.130.10.10">
    <property type="entry name" value="YVTN repeat-like/Quinoprotein amine dehydrogenase"/>
    <property type="match status" value="1"/>
</dbReference>
<dbReference type="GO" id="GO:0071230">
    <property type="term" value="P:cellular response to amino acid stimulus"/>
    <property type="evidence" value="ECO:0007669"/>
    <property type="project" value="TreeGrafter"/>
</dbReference>
<evidence type="ECO:0000259" key="5">
    <source>
        <dbReference type="SMART" id="SM01302"/>
    </source>
</evidence>
<dbReference type="OrthoDB" id="10262360at2759"/>
<evidence type="ECO:0000256" key="4">
    <source>
        <dbReference type="SAM" id="MobiDB-lite"/>
    </source>
</evidence>
<comment type="similarity">
    <text evidence="1">Belongs to the WD repeat RAPTOR family.</text>
</comment>
<dbReference type="Pfam" id="PF00400">
    <property type="entry name" value="WD40"/>
    <property type="match status" value="2"/>
</dbReference>
<keyword evidence="3" id="KW-0677">Repeat</keyword>
<dbReference type="SUPFAM" id="SSF48371">
    <property type="entry name" value="ARM repeat"/>
    <property type="match status" value="1"/>
</dbReference>
<dbReference type="SMART" id="SM00320">
    <property type="entry name" value="WD40"/>
    <property type="match status" value="6"/>
</dbReference>
<dbReference type="Pfam" id="PF02985">
    <property type="entry name" value="HEAT"/>
    <property type="match status" value="1"/>
</dbReference>
<feature type="compositionally biased region" description="Polar residues" evidence="4">
    <location>
        <begin position="781"/>
        <end position="808"/>
    </location>
</feature>
<dbReference type="InParanoid" id="A0A2P6MM56"/>
<evidence type="ECO:0000256" key="3">
    <source>
        <dbReference type="ARBA" id="ARBA00022737"/>
    </source>
</evidence>
<reference evidence="6 7" key="1">
    <citation type="journal article" date="2018" name="Genome Biol. Evol.">
        <title>Multiple Roots of Fruiting Body Formation in Amoebozoa.</title>
        <authorList>
            <person name="Hillmann F."/>
            <person name="Forbes G."/>
            <person name="Novohradska S."/>
            <person name="Ferling I."/>
            <person name="Riege K."/>
            <person name="Groth M."/>
            <person name="Westermann M."/>
            <person name="Marz M."/>
            <person name="Spaller T."/>
            <person name="Winckler T."/>
            <person name="Schaap P."/>
            <person name="Glockner G."/>
        </authorList>
    </citation>
    <scope>NUCLEOTIDE SEQUENCE [LARGE SCALE GENOMIC DNA]</scope>
    <source>
        <strain evidence="6 7">Jena</strain>
    </source>
</reference>
<organism evidence="6 7">
    <name type="scientific">Planoprotostelium fungivorum</name>
    <dbReference type="NCBI Taxonomy" id="1890364"/>
    <lineage>
        <taxon>Eukaryota</taxon>
        <taxon>Amoebozoa</taxon>
        <taxon>Evosea</taxon>
        <taxon>Variosea</taxon>
        <taxon>Cavosteliida</taxon>
        <taxon>Cavosteliaceae</taxon>
        <taxon>Planoprotostelium</taxon>
    </lineage>
</organism>
<evidence type="ECO:0000256" key="2">
    <source>
        <dbReference type="ARBA" id="ARBA00022574"/>
    </source>
</evidence>
<comment type="caution">
    <text evidence="6">The sequence shown here is derived from an EMBL/GenBank/DDBJ whole genome shotgun (WGS) entry which is preliminary data.</text>
</comment>
<dbReference type="GO" id="GO:0031931">
    <property type="term" value="C:TORC1 complex"/>
    <property type="evidence" value="ECO:0007669"/>
    <property type="project" value="InterPro"/>
</dbReference>
<dbReference type="InterPro" id="IPR036322">
    <property type="entry name" value="WD40_repeat_dom_sf"/>
</dbReference>
<dbReference type="AlphaFoldDB" id="A0A2P6MM56"/>
<dbReference type="SMART" id="SM01302">
    <property type="entry name" value="Raptor_N"/>
    <property type="match status" value="1"/>
</dbReference>
<dbReference type="Pfam" id="PF14538">
    <property type="entry name" value="Raptor_N"/>
    <property type="match status" value="1"/>
</dbReference>
<dbReference type="GO" id="GO:0031929">
    <property type="term" value="P:TOR signaling"/>
    <property type="evidence" value="ECO:0007669"/>
    <property type="project" value="InterPro"/>
</dbReference>
<dbReference type="InterPro" id="IPR004083">
    <property type="entry name" value="Raptor"/>
</dbReference>
<keyword evidence="7" id="KW-1185">Reference proteome</keyword>
<protein>
    <submittedName>
        <fullName evidence="6">Regulatory-associated protein of mTOR isoform 2</fullName>
    </submittedName>
</protein>
<dbReference type="Gene3D" id="1.25.10.10">
    <property type="entry name" value="Leucine-rich Repeat Variant"/>
    <property type="match status" value="1"/>
</dbReference>
<dbReference type="GO" id="GO:0030674">
    <property type="term" value="F:protein-macromolecule adaptor activity"/>
    <property type="evidence" value="ECO:0007669"/>
    <property type="project" value="TreeGrafter"/>
</dbReference>
<dbReference type="Proteomes" id="UP000241769">
    <property type="component" value="Unassembled WGS sequence"/>
</dbReference>
<dbReference type="GO" id="GO:0009267">
    <property type="term" value="P:cellular response to starvation"/>
    <property type="evidence" value="ECO:0007669"/>
    <property type="project" value="TreeGrafter"/>
</dbReference>
<evidence type="ECO:0000313" key="6">
    <source>
        <dbReference type="EMBL" id="PRP72786.1"/>
    </source>
</evidence>
<sequence length="1257" mass="139960">MDEDDDYSSVTGVSSGGRGSGMRASRDEGLNLRLSSRRGPSAAIFGRHFLREDRHSTNANPDETEQKKIAKWRMRERITFVHLSSRRNPPQMKTVSVALVYCLNIGVDPPDVVKTDPYPMMQVPQKAAENIGKALQAGYERWQPRARYKLSLDPTVEDVKKLCLSLRKNAKDERVLFHYNGHGVPKPTSNGEIWVFNKNYTQYIPMSIYELQSWLGSPSIYVFDCNSAGTIVNWFIQFVEQREKDMERSAVTTAGATSNVVIKDYILLAACSANELLPMNPELPADVFTSCLTTPIKIALRKQNITLDMIDKIPGRLTDRKTPLGELNWIFTAITDTIAWNILRRDVFQKLFRQDLLVASLFRNFLLAERILRSLNCIPVSHPKLPPTFQHPMWEAWDLAADFCLSQLPAMIEDPSIEYQHSPFFSEQLTAFEVWLRSGSEKKDPPAQLPIVLQVLLSQAHRLRALVLLAKFLDQGSWAVNLALSVGIFPYVLRLLQSLTTDLRQVLVFIWAKILAVDKSCQLDLVKDNNGHNYFINVLSANTMVPSHQRTMAAFILSVITNNCRPGQSACLNGNLLNVCMSQLNDPDPLLRRWAILCMAKLWEAFEEAKWAAVRSGVHEKLCVLLTDPVPEVRAAVVYALGLFVGGAEEDEQRVGIELNIGLTLPVVTEDASPMVRKELIIALSKLVRCYESQFRAAAAENFDRRGSGGNAPRSGLYLMLWRIVISLTYDPFPELAAMAEQIVKSVHPQSIPEETTAIRTPNPKSTGRRKQLLEALRIGSPSTGRAGTPTSPHNSLSPVLTHLSPNPTHRKTPSNGGVPVSSGREEVYEEEVSEVVDLASSFYEWSCEYFSTPLLGPGDAEDPTGPLYSEKMWRQKRNQSIINESNLFMKQLMRDSVETTSNERVQYNGNVLHKANIRLDSIAIADLGESTSSILLHPFEPTVIIAHERDSITVWDREANVRVSKFRNRSQGHSEANIVSRTTSLALINDHDISHLLVGSDDGVVRVWTGYDEPNHPNYGRGPRLVSAWKALPNFIPGSKGAGLITEWQQQLGLLFASGDAGIIRVWDLERESYVQDILTGSDTCVTSMSSCATGNKTIVAGCGDGSLRLFDLRTPPKFGAVNTFIEHTNWILNVHMLKGDANKLVSGSIGGEVKFWEIGSASSTKTVQVYGKNSFSALAVHNYAPVMACGSLKQKIKILNFNGEESNEIRFHDGFMGLRIGPISCLSFHSYLPILSAGATDSLMSLYAPTLNRPK</sequence>
<dbReference type="PANTHER" id="PTHR12848">
    <property type="entry name" value="REGULATORY-ASSOCIATED PROTEIN OF MTOR"/>
    <property type="match status" value="1"/>
</dbReference>
<feature type="region of interest" description="Disordered" evidence="4">
    <location>
        <begin position="780"/>
        <end position="825"/>
    </location>
</feature>
<dbReference type="InterPro" id="IPR015943">
    <property type="entry name" value="WD40/YVTN_repeat-like_dom_sf"/>
</dbReference>
<dbReference type="GO" id="GO:0030307">
    <property type="term" value="P:positive regulation of cell growth"/>
    <property type="evidence" value="ECO:0007669"/>
    <property type="project" value="TreeGrafter"/>
</dbReference>
<gene>
    <name evidence="6" type="ORF">PROFUN_07686</name>
</gene>
<dbReference type="SUPFAM" id="SSF50978">
    <property type="entry name" value="WD40 repeat-like"/>
    <property type="match status" value="1"/>
</dbReference>
<dbReference type="InterPro" id="IPR016024">
    <property type="entry name" value="ARM-type_fold"/>
</dbReference>
<dbReference type="InterPro" id="IPR029347">
    <property type="entry name" value="Raptor_N"/>
</dbReference>
<feature type="domain" description="Raptor N-terminal CASPase-like" evidence="5">
    <location>
        <begin position="91"/>
        <end position="236"/>
    </location>
</feature>
<dbReference type="STRING" id="1890364.A0A2P6MM56"/>
<dbReference type="PRINTS" id="PR01547">
    <property type="entry name" value="YEAST176DUF"/>
</dbReference>
<feature type="region of interest" description="Disordered" evidence="4">
    <location>
        <begin position="1"/>
        <end position="37"/>
    </location>
</feature>
<dbReference type="InterPro" id="IPR000357">
    <property type="entry name" value="HEAT"/>
</dbReference>
<dbReference type="InterPro" id="IPR011989">
    <property type="entry name" value="ARM-like"/>
</dbReference>